<name>A0ABV2TS98_9RHOO</name>
<keyword evidence="1" id="KW-0812">Transmembrane</keyword>
<reference evidence="2 3" key="1">
    <citation type="submission" date="2024-07" db="EMBL/GenBank/DDBJ databases">
        <title>Uliginosibacterium flavum JJ3220;KACC:17644.</title>
        <authorList>
            <person name="Kim M.K."/>
        </authorList>
    </citation>
    <scope>NUCLEOTIDE SEQUENCE [LARGE SCALE GENOMIC DNA]</scope>
    <source>
        <strain evidence="2 3">KACC:17644</strain>
    </source>
</reference>
<keyword evidence="3" id="KW-1185">Reference proteome</keyword>
<keyword evidence="1" id="KW-1133">Transmembrane helix</keyword>
<gene>
    <name evidence="2" type="ORF">ABXR19_17025</name>
</gene>
<proteinExistence type="predicted"/>
<evidence type="ECO:0000256" key="1">
    <source>
        <dbReference type="SAM" id="Phobius"/>
    </source>
</evidence>
<evidence type="ECO:0000313" key="2">
    <source>
        <dbReference type="EMBL" id="MET7015897.1"/>
    </source>
</evidence>
<accession>A0ABV2TS98</accession>
<organism evidence="2 3">
    <name type="scientific">Uliginosibacterium flavum</name>
    <dbReference type="NCBI Taxonomy" id="1396831"/>
    <lineage>
        <taxon>Bacteria</taxon>
        <taxon>Pseudomonadati</taxon>
        <taxon>Pseudomonadota</taxon>
        <taxon>Betaproteobacteria</taxon>
        <taxon>Rhodocyclales</taxon>
        <taxon>Zoogloeaceae</taxon>
        <taxon>Uliginosibacterium</taxon>
    </lineage>
</organism>
<dbReference type="Proteomes" id="UP001549691">
    <property type="component" value="Unassembled WGS sequence"/>
</dbReference>
<sequence>MIWLSVVAAALLLIVSFVVFYLFAGIAWTIPVSPEHWGQLGDFIGGVTGTLLSFISIVLLVKTIRIQSTQLNDLQDAAQKQGVLANVTKAEEAIDHWLARSLLTRVAHLNTVEFGDIVWGLVGADVTHDKDFERAVLRLLDLTAFYCEATALYRSNVDGYFIFKYHQKKANTLLTFLGQHTSLLGQMGGPTLGNCRHLLSGEVGKS</sequence>
<feature type="transmembrane region" description="Helical" evidence="1">
    <location>
        <begin position="43"/>
        <end position="61"/>
    </location>
</feature>
<keyword evidence="1" id="KW-0472">Membrane</keyword>
<dbReference type="RefSeq" id="WP_354602356.1">
    <property type="nucleotide sequence ID" value="NZ_JBEWZI010000024.1"/>
</dbReference>
<feature type="transmembrane region" description="Helical" evidence="1">
    <location>
        <begin position="7"/>
        <end position="31"/>
    </location>
</feature>
<protein>
    <recommendedName>
        <fullName evidence="4">Phage abortive infection protein</fullName>
    </recommendedName>
</protein>
<comment type="caution">
    <text evidence="2">The sequence shown here is derived from an EMBL/GenBank/DDBJ whole genome shotgun (WGS) entry which is preliminary data.</text>
</comment>
<evidence type="ECO:0000313" key="3">
    <source>
        <dbReference type="Proteomes" id="UP001549691"/>
    </source>
</evidence>
<dbReference type="EMBL" id="JBEWZI010000024">
    <property type="protein sequence ID" value="MET7015897.1"/>
    <property type="molecule type" value="Genomic_DNA"/>
</dbReference>
<evidence type="ECO:0008006" key="4">
    <source>
        <dbReference type="Google" id="ProtNLM"/>
    </source>
</evidence>